<evidence type="ECO:0000313" key="2">
    <source>
        <dbReference type="EMBL" id="SHE24489.1"/>
    </source>
</evidence>
<dbReference type="RefSeq" id="WP_073327939.1">
    <property type="nucleotide sequence ID" value="NZ_FQTT01000002.1"/>
</dbReference>
<dbReference type="STRING" id="1892869.ACGLYG10_0693"/>
<dbReference type="Proteomes" id="UP000184291">
    <property type="component" value="Unassembled WGS sequence"/>
</dbReference>
<organism evidence="2 3">
    <name type="scientific">Actinomyces glycerinitolerans</name>
    <dbReference type="NCBI Taxonomy" id="1892869"/>
    <lineage>
        <taxon>Bacteria</taxon>
        <taxon>Bacillati</taxon>
        <taxon>Actinomycetota</taxon>
        <taxon>Actinomycetes</taxon>
        <taxon>Actinomycetales</taxon>
        <taxon>Actinomycetaceae</taxon>
        <taxon>Actinomyces</taxon>
    </lineage>
</organism>
<accession>A0A1M4RX26</accession>
<dbReference type="EMBL" id="FQTT01000002">
    <property type="protein sequence ID" value="SHE24489.1"/>
    <property type="molecule type" value="Genomic_DNA"/>
</dbReference>
<keyword evidence="3" id="KW-1185">Reference proteome</keyword>
<evidence type="ECO:0000313" key="3">
    <source>
        <dbReference type="Proteomes" id="UP000184291"/>
    </source>
</evidence>
<proteinExistence type="predicted"/>
<feature type="domain" description="DUF6571" evidence="1">
    <location>
        <begin position="57"/>
        <end position="260"/>
    </location>
</feature>
<dbReference type="OrthoDB" id="3251207at2"/>
<reference evidence="3" key="1">
    <citation type="submission" date="2016-09" db="EMBL/GenBank/DDBJ databases">
        <authorList>
            <person name="Strepis N."/>
        </authorList>
    </citation>
    <scope>NUCLEOTIDE SEQUENCE [LARGE SCALE GENOMIC DNA]</scope>
</reference>
<evidence type="ECO:0000259" key="1">
    <source>
        <dbReference type="Pfam" id="PF20211"/>
    </source>
</evidence>
<protein>
    <recommendedName>
        <fullName evidence="1">DUF6571 domain-containing protein</fullName>
    </recommendedName>
</protein>
<name>A0A1M4RX26_9ACTO</name>
<dbReference type="Pfam" id="PF20211">
    <property type="entry name" value="DUF6571"/>
    <property type="match status" value="1"/>
</dbReference>
<gene>
    <name evidence="2" type="ORF">ACGLYG10_0693</name>
</gene>
<dbReference type="AlphaFoldDB" id="A0A1M4RX26"/>
<dbReference type="InterPro" id="IPR046701">
    <property type="entry name" value="DUF6571"/>
</dbReference>
<sequence>MRPTIRETALRRRHLTASLLVLLLVCAPLVGCSLGADQSGLDIPGFNPGATGSSDQANAQAALEYLSPDGEISDGRWVPGEMTTERWEALTDRDWGPAGLEELTAAMATVSTMRTDQDEQTAAKATWTVARSIEFAVDQVPIKDYTDAMKQNLAILLANCPDEIAGLASGGSLEGSSVYGLSGLVTDAQFETALYRIIDDEHAADTLVTAMLSYHHDQIDAEMPTATSPEATLLGLYQSAAQTMGYLDGIAELRADEAASDTINTDDMNRVLRAQGYVDAAKYGLLNEATIEAAVTGNNGGPFSFYDEVDGQPTITAPNPMTPDAAHEYIRWDQLVEDATMDDLDVEINTGHSLGYTSGHAAEVVR</sequence>